<evidence type="ECO:0000313" key="2">
    <source>
        <dbReference type="Proteomes" id="UP000764837"/>
    </source>
</evidence>
<keyword evidence="2" id="KW-1185">Reference proteome</keyword>
<reference evidence="1 2" key="1">
    <citation type="submission" date="2021-01" db="EMBL/GenBank/DDBJ databases">
        <title>Sequencing the genomes of 1000 actinobacteria strains.</title>
        <authorList>
            <person name="Klenk H.-P."/>
        </authorList>
    </citation>
    <scope>NUCLEOTIDE SEQUENCE [LARGE SCALE GENOMIC DNA]</scope>
    <source>
        <strain evidence="1 2">DSM 100204</strain>
    </source>
</reference>
<sequence length="72" mass="8904">MRRRRRRSPIIAEKIVDEVDEVVRAVRFTGWQDTREGDRLVQQSIRKTLWTKFKIRDNDVYERALGYIREYY</sequence>
<gene>
    <name evidence="1" type="ORF">JOD64_004110</name>
</gene>
<dbReference type="RefSeq" id="WP_204943692.1">
    <property type="nucleotide sequence ID" value="NZ_JAFBBP010000001.1"/>
</dbReference>
<comment type="caution">
    <text evidence="1">The sequence shown here is derived from an EMBL/GenBank/DDBJ whole genome shotgun (WGS) entry which is preliminary data.</text>
</comment>
<dbReference type="EMBL" id="JAFBBP010000001">
    <property type="protein sequence ID" value="MBM7492888.1"/>
    <property type="molecule type" value="Genomic_DNA"/>
</dbReference>
<proteinExistence type="predicted"/>
<protein>
    <submittedName>
        <fullName evidence="1">NADPH-dependent glutamate synthase beta subunit-like oxidoreductase</fullName>
    </submittedName>
</protein>
<evidence type="ECO:0000313" key="1">
    <source>
        <dbReference type="EMBL" id="MBM7492888.1"/>
    </source>
</evidence>
<organism evidence="1 2">
    <name type="scientific">Micromonospora luteifusca</name>
    <dbReference type="NCBI Taxonomy" id="709860"/>
    <lineage>
        <taxon>Bacteria</taxon>
        <taxon>Bacillati</taxon>
        <taxon>Actinomycetota</taxon>
        <taxon>Actinomycetes</taxon>
        <taxon>Micromonosporales</taxon>
        <taxon>Micromonosporaceae</taxon>
        <taxon>Micromonospora</taxon>
    </lineage>
</organism>
<dbReference type="Proteomes" id="UP000764837">
    <property type="component" value="Unassembled WGS sequence"/>
</dbReference>
<name>A0ABS2LXI2_9ACTN</name>
<accession>A0ABS2LXI2</accession>